<dbReference type="Proteomes" id="UP000600918">
    <property type="component" value="Unassembled WGS sequence"/>
</dbReference>
<feature type="signal peptide" evidence="2">
    <location>
        <begin position="1"/>
        <end position="16"/>
    </location>
</feature>
<keyword evidence="4" id="KW-1185">Reference proteome</keyword>
<name>A0A834NQJ3_VESPE</name>
<evidence type="ECO:0000313" key="3">
    <source>
        <dbReference type="EMBL" id="KAF7415660.1"/>
    </source>
</evidence>
<organism evidence="3 4">
    <name type="scientific">Vespula pensylvanica</name>
    <name type="common">Western yellow jacket</name>
    <name type="synonym">Wasp</name>
    <dbReference type="NCBI Taxonomy" id="30213"/>
    <lineage>
        <taxon>Eukaryota</taxon>
        <taxon>Metazoa</taxon>
        <taxon>Ecdysozoa</taxon>
        <taxon>Arthropoda</taxon>
        <taxon>Hexapoda</taxon>
        <taxon>Insecta</taxon>
        <taxon>Pterygota</taxon>
        <taxon>Neoptera</taxon>
        <taxon>Endopterygota</taxon>
        <taxon>Hymenoptera</taxon>
        <taxon>Apocrita</taxon>
        <taxon>Aculeata</taxon>
        <taxon>Vespoidea</taxon>
        <taxon>Vespidae</taxon>
        <taxon>Vespinae</taxon>
        <taxon>Vespula</taxon>
    </lineage>
</organism>
<comment type="caution">
    <text evidence="3">The sequence shown here is derived from an EMBL/GenBank/DDBJ whole genome shotgun (WGS) entry which is preliminary data.</text>
</comment>
<evidence type="ECO:0000313" key="4">
    <source>
        <dbReference type="Proteomes" id="UP000600918"/>
    </source>
</evidence>
<evidence type="ECO:0000256" key="2">
    <source>
        <dbReference type="SAM" id="SignalP"/>
    </source>
</evidence>
<proteinExistence type="predicted"/>
<gene>
    <name evidence="3" type="ORF">H0235_012252</name>
</gene>
<reference evidence="3" key="1">
    <citation type="journal article" date="2020" name="G3 (Bethesda)">
        <title>High-Quality Assemblies for Three Invasive Social Wasps from the &lt;i&gt;Vespula&lt;/i&gt; Genus.</title>
        <authorList>
            <person name="Harrop T.W.R."/>
            <person name="Guhlin J."/>
            <person name="McLaughlin G.M."/>
            <person name="Permina E."/>
            <person name="Stockwell P."/>
            <person name="Gilligan J."/>
            <person name="Le Lec M.F."/>
            <person name="Gruber M.A.M."/>
            <person name="Quinn O."/>
            <person name="Lovegrove M."/>
            <person name="Duncan E.J."/>
            <person name="Remnant E.J."/>
            <person name="Van Eeckhoven J."/>
            <person name="Graham B."/>
            <person name="Knapp R.A."/>
            <person name="Langford K.W."/>
            <person name="Kronenberg Z."/>
            <person name="Press M.O."/>
            <person name="Eacker S.M."/>
            <person name="Wilson-Rankin E.E."/>
            <person name="Purcell J."/>
            <person name="Lester P.J."/>
            <person name="Dearden P.K."/>
        </authorList>
    </citation>
    <scope>NUCLEOTIDE SEQUENCE</scope>
    <source>
        <strain evidence="3">Volc-1</strain>
    </source>
</reference>
<feature type="chain" id="PRO_5032632905" description="Secreted protein" evidence="2">
    <location>
        <begin position="17"/>
        <end position="107"/>
    </location>
</feature>
<evidence type="ECO:0000256" key="1">
    <source>
        <dbReference type="SAM" id="MobiDB-lite"/>
    </source>
</evidence>
<dbReference type="EMBL" id="JACSDY010000011">
    <property type="protein sequence ID" value="KAF7415660.1"/>
    <property type="molecule type" value="Genomic_DNA"/>
</dbReference>
<feature type="region of interest" description="Disordered" evidence="1">
    <location>
        <begin position="64"/>
        <end position="86"/>
    </location>
</feature>
<feature type="compositionally biased region" description="Basic and acidic residues" evidence="1">
    <location>
        <begin position="64"/>
        <end position="77"/>
    </location>
</feature>
<accession>A0A834NQJ3</accession>
<sequence>MVVCSVLLITLQVRSGNEIEQPLQTYAGMRWFNPPTLKLTVAAAAAAAAAAVEEELFVEVGRKRERATAHGERKGKSAECAAGTRSAELEGDERYVSGEVERERECG</sequence>
<protein>
    <recommendedName>
        <fullName evidence="5">Secreted protein</fullName>
    </recommendedName>
</protein>
<evidence type="ECO:0008006" key="5">
    <source>
        <dbReference type="Google" id="ProtNLM"/>
    </source>
</evidence>
<keyword evidence="2" id="KW-0732">Signal</keyword>
<dbReference type="AlphaFoldDB" id="A0A834NQJ3"/>